<reference evidence="1" key="1">
    <citation type="submission" date="2023-04" db="EMBL/GenBank/DDBJ databases">
        <title>Ambrosiozyma monospora NBRC 10751.</title>
        <authorList>
            <person name="Ichikawa N."/>
            <person name="Sato H."/>
            <person name="Tonouchi N."/>
        </authorList>
    </citation>
    <scope>NUCLEOTIDE SEQUENCE</scope>
    <source>
        <strain evidence="1">NBRC 10751</strain>
    </source>
</reference>
<protein>
    <submittedName>
        <fullName evidence="1">Unnamed protein product</fullName>
    </submittedName>
</protein>
<evidence type="ECO:0000313" key="1">
    <source>
        <dbReference type="EMBL" id="GME70553.1"/>
    </source>
</evidence>
<keyword evidence="2" id="KW-1185">Reference proteome</keyword>
<name>A0ACB5SRA4_AMBMO</name>
<evidence type="ECO:0000313" key="2">
    <source>
        <dbReference type="Proteomes" id="UP001165064"/>
    </source>
</evidence>
<accession>A0ACB5SRA4</accession>
<organism evidence="1 2">
    <name type="scientific">Ambrosiozyma monospora</name>
    <name type="common">Yeast</name>
    <name type="synonym">Endomycopsis monosporus</name>
    <dbReference type="NCBI Taxonomy" id="43982"/>
    <lineage>
        <taxon>Eukaryota</taxon>
        <taxon>Fungi</taxon>
        <taxon>Dikarya</taxon>
        <taxon>Ascomycota</taxon>
        <taxon>Saccharomycotina</taxon>
        <taxon>Pichiomycetes</taxon>
        <taxon>Pichiales</taxon>
        <taxon>Pichiaceae</taxon>
        <taxon>Ambrosiozyma</taxon>
    </lineage>
</organism>
<dbReference type="EMBL" id="BSXS01000055">
    <property type="protein sequence ID" value="GME70553.1"/>
    <property type="molecule type" value="Genomic_DNA"/>
</dbReference>
<gene>
    <name evidence="1" type="ORF">Amon02_000024000</name>
</gene>
<sequence length="1252" mass="127852">MNQGAVTSIPPKDDILSETTAQNSVPNIINNQGLESETHRDSAYSEFFSNDEIGGPPTPVNAPDNAPVLTPIQESSHSSLEHNTSSRGNPGVSASTHSAALHREPVVSQPVDEQFVVKPPIPTSIGSYVSEHNPNLDSRSISGTHPADEGVAAGAGDSYFASSGVPLASGASHTSNGGITVRSPLMINDNSVSGTHSIARGLSEPAAASVGMVAAMSDVHSGSSSTVKVPSVADISAAPSTVRSVSIASNNQAVLRSPTVSSVHGEMNKSLLNVPSGQVFSSGLDTRSKSVVSANSGVPSFAPSVGSSGKQASNHSNVTDDNEQTVAASVAGAPSVVLPPSVSGAPSVVLSPSVSGAPSVAKAPSVSGVPSLSKAPSVSGNPSVPKAPSSVLSATVPSNRSISGTLPQSSNAASGAYVATESHPTTVTLPPCDVLPSGGPSSLKDTSVISTSNHPSVSGPLSVNVPSASKGPSPSATSSTDPPTLRENPVAVPTKVGSSNGPSHSPSDQAIDTFSADRSLINSHITKMNSSAIQTTSGAPSIVDTKNAPSAFLPSKSPNPSGSFSGVEGSYKQQLTPADSNQPPSIGNANSLTSAPLNASLAGSSHGMAASGGKLSPGLSGRGGVSAVLNRDGPSYLSVPLTPTANNLPSKPDFSVTNSVCGDDVGIRGATSIGGVPVDTILGVPSNKSSVHSLLPATVTNTSIKNVSKVSLPSKENISRRGSRAASLLASGSKEGPTNDLLSAPSKIVGSRSLAASMLASGSSSALRLGSSNLVPKSPSAARSLNGEEEEVEAFRKCVSRSPSRPRSRLSGSMVQSSNLKVPVGSILNASSAHTSQSLATTPAVPSSRPRSLVHSSSIGSQNHISAGSNSPLLATSQAHLSTVSTNSPSYAGSLHHLSVPGVVHSSVSGKASSKEHLSQSIIKDRTSTSLGKSAVLSPSGNMKSLGKGSVNQLSAAHSKLSTSVNKFSESTSKSATALGATSVPALKMKKKRVSKEDTIIINIKTISGRLIPVEVKPSDTIYQLKSIIQVVEGTPIPLQKLLVKSRKISRSFSEGGRKSDDYIINQLQDPRTVSSYDLHDGTSIRLFQKFSTPTASAASVKVKQPAPVKAQLTNPLSIIKSRAASFSSYRSSNRAGATGSNTGGASSVMSEELVPKKKLRPIQPSPDPSVHVFLKTLEDRKFVMNLKPTDTVYDVKSIVKKMQGVLIADQKLVYKGKVLPDSEKISNIKMNDSTLHLVTRSRRGPPPEGLE</sequence>
<proteinExistence type="predicted"/>
<dbReference type="Proteomes" id="UP001165064">
    <property type="component" value="Unassembled WGS sequence"/>
</dbReference>
<comment type="caution">
    <text evidence="1">The sequence shown here is derived from an EMBL/GenBank/DDBJ whole genome shotgun (WGS) entry which is preliminary data.</text>
</comment>